<dbReference type="InterPro" id="IPR044861">
    <property type="entry name" value="IPNS-like_FE2OG_OXY"/>
</dbReference>
<dbReference type="PANTHER" id="PTHR47990">
    <property type="entry name" value="2-OXOGLUTARATE (2OG) AND FE(II)-DEPENDENT OXYGENASE SUPERFAMILY PROTEIN-RELATED"/>
    <property type="match status" value="1"/>
</dbReference>
<keyword evidence="2" id="KW-0408">Iron</keyword>
<evidence type="ECO:0000256" key="3">
    <source>
        <dbReference type="SAM" id="MobiDB-lite"/>
    </source>
</evidence>
<dbReference type="InterPro" id="IPR005123">
    <property type="entry name" value="Oxoglu/Fe-dep_dioxygenase_dom"/>
</dbReference>
<dbReference type="SUPFAM" id="SSF51197">
    <property type="entry name" value="Clavaminate synthase-like"/>
    <property type="match status" value="1"/>
</dbReference>
<dbReference type="GeneID" id="92007084"/>
<keyword evidence="6" id="KW-1185">Reference proteome</keyword>
<evidence type="ECO:0000313" key="6">
    <source>
        <dbReference type="Proteomes" id="UP001430584"/>
    </source>
</evidence>
<name>A0ABR3CLR5_9PEZI</name>
<dbReference type="PROSITE" id="PS51471">
    <property type="entry name" value="FE2OG_OXY"/>
    <property type="match status" value="1"/>
</dbReference>
<evidence type="ECO:0000313" key="5">
    <source>
        <dbReference type="EMBL" id="KAL0261569.1"/>
    </source>
</evidence>
<comment type="caution">
    <text evidence="5">The sequence shown here is derived from an EMBL/GenBank/DDBJ whole genome shotgun (WGS) entry which is preliminary data.</text>
</comment>
<feature type="domain" description="Fe2OG dioxygenase" evidence="4">
    <location>
        <begin position="167"/>
        <end position="289"/>
    </location>
</feature>
<keyword evidence="2" id="KW-0560">Oxidoreductase</keyword>
<dbReference type="Proteomes" id="UP001430584">
    <property type="component" value="Unassembled WGS sequence"/>
</dbReference>
<gene>
    <name evidence="5" type="ORF">SLS55_002999</name>
</gene>
<dbReference type="InterPro" id="IPR026992">
    <property type="entry name" value="DIOX_N"/>
</dbReference>
<dbReference type="InterPro" id="IPR027443">
    <property type="entry name" value="IPNS-like_sf"/>
</dbReference>
<dbReference type="Gene3D" id="2.60.120.330">
    <property type="entry name" value="B-lactam Antibiotic, Isopenicillin N Synthase, Chain"/>
    <property type="match status" value="1"/>
</dbReference>
<evidence type="ECO:0000256" key="2">
    <source>
        <dbReference type="RuleBase" id="RU003682"/>
    </source>
</evidence>
<proteinExistence type="inferred from homology"/>
<dbReference type="EMBL" id="JAJVCZ030000003">
    <property type="protein sequence ID" value="KAL0261569.1"/>
    <property type="molecule type" value="Genomic_DNA"/>
</dbReference>
<sequence length="350" mass="39670">MAPTRYTNRTIPRISLRDFPTRIDEITAELVHAASTDGFFALADTGISAGEIEAMFGRSEAFFALPVAQKASVPWSPRNVGWERNAQVRPSTGTADLKESYQLQFGRNMCDPDAWIAEDVLPGFREDARRFMFRSQEVSEMVMVCLARGLGFADDYFVKAHDVTRPEAQSVLRLIYYPEQDRDVPVKEGYYRAGPHADWDLLTLLYQRPGQSGLEICPGRESVTEFGIGDEWTKVEFAPGDIFNCHILPWRETKWVGRFKSTFHRVKAPEDKEKDYWGPRYSMAFFNQPCWDCKIQGPKKKYPMVTGEEFNRNAMQRNFAALKAKVEAMEKEKSASDAEPTAAASVSVGA</sequence>
<organism evidence="5 6">
    <name type="scientific">Diplodia seriata</name>
    <dbReference type="NCBI Taxonomy" id="420778"/>
    <lineage>
        <taxon>Eukaryota</taxon>
        <taxon>Fungi</taxon>
        <taxon>Dikarya</taxon>
        <taxon>Ascomycota</taxon>
        <taxon>Pezizomycotina</taxon>
        <taxon>Dothideomycetes</taxon>
        <taxon>Dothideomycetes incertae sedis</taxon>
        <taxon>Botryosphaeriales</taxon>
        <taxon>Botryosphaeriaceae</taxon>
        <taxon>Diplodia</taxon>
    </lineage>
</organism>
<evidence type="ECO:0000256" key="1">
    <source>
        <dbReference type="ARBA" id="ARBA00008056"/>
    </source>
</evidence>
<protein>
    <recommendedName>
        <fullName evidence="4">Fe2OG dioxygenase domain-containing protein</fullName>
    </recommendedName>
</protein>
<reference evidence="5 6" key="1">
    <citation type="submission" date="2024-02" db="EMBL/GenBank/DDBJ databases">
        <title>De novo assembly and annotation of 12 fungi associated with fruit tree decline syndrome in Ontario, Canada.</title>
        <authorList>
            <person name="Sulman M."/>
            <person name="Ellouze W."/>
            <person name="Ilyukhin E."/>
        </authorList>
    </citation>
    <scope>NUCLEOTIDE SEQUENCE [LARGE SCALE GENOMIC DNA]</scope>
    <source>
        <strain evidence="5 6">FDS-637</strain>
    </source>
</reference>
<dbReference type="RefSeq" id="XP_066634598.1">
    <property type="nucleotide sequence ID" value="XM_066774479.1"/>
</dbReference>
<evidence type="ECO:0000259" key="4">
    <source>
        <dbReference type="PROSITE" id="PS51471"/>
    </source>
</evidence>
<comment type="similarity">
    <text evidence="1 2">Belongs to the iron/ascorbate-dependent oxidoreductase family.</text>
</comment>
<accession>A0ABR3CLR5</accession>
<feature type="region of interest" description="Disordered" evidence="3">
    <location>
        <begin position="330"/>
        <end position="350"/>
    </location>
</feature>
<dbReference type="Pfam" id="PF14226">
    <property type="entry name" value="DIOX_N"/>
    <property type="match status" value="1"/>
</dbReference>
<keyword evidence="2" id="KW-0479">Metal-binding</keyword>
<dbReference type="InterPro" id="IPR050231">
    <property type="entry name" value="Iron_ascorbate_oxido_reductase"/>
</dbReference>
<dbReference type="Pfam" id="PF03171">
    <property type="entry name" value="2OG-FeII_Oxy"/>
    <property type="match status" value="1"/>
</dbReference>